<protein>
    <recommendedName>
        <fullName evidence="3">HMG box domain-containing protein</fullName>
    </recommendedName>
</protein>
<evidence type="ECO:0000313" key="5">
    <source>
        <dbReference type="Proteomes" id="UP000799424"/>
    </source>
</evidence>
<name>A0A6A6ZZ49_9PLEO</name>
<evidence type="ECO:0000256" key="1">
    <source>
        <dbReference type="PROSITE-ProRule" id="PRU00267"/>
    </source>
</evidence>
<keyword evidence="1" id="KW-0539">Nucleus</keyword>
<dbReference type="InterPro" id="IPR009071">
    <property type="entry name" value="HMG_box_dom"/>
</dbReference>
<dbReference type="Gene3D" id="1.10.30.10">
    <property type="entry name" value="High mobility group box domain"/>
    <property type="match status" value="1"/>
</dbReference>
<proteinExistence type="predicted"/>
<dbReference type="EMBL" id="MU006226">
    <property type="protein sequence ID" value="KAF2826143.1"/>
    <property type="molecule type" value="Genomic_DNA"/>
</dbReference>
<sequence>MADLKTVVAVQQLFDFLEPPNVASLSYATPADAPGIIAVIQRRVKAATGPITDRDQLANAYLKVLRAAEPRTIAVDLGVGLSEVRRILITMEQGVKFFLGHNGQPPSFFSALQPYVSAQRYLSTALWPQQSLEDHTIALRDAIDEVRQNSVALDLHTGLVPRQDLEIIHHGAALLAKKVANVYGTFKQMAQKVQTAATDAASVSGEDLKGTETQRPAIGPFTVQPGVQRSPHLRIENGTAQPIVPAASTSIAQPPVPTFAAPCLPKHALPRSRGTSPVRKKTRTNILDNLRNDKLNAYVLFVLAEQSRLEQQFPNVRGVALSELLATLWADLTLDEQAPYEAVCHEFSRREKELSDGDVNADADERRKRLVVMREERVRKISRCWTLRGATGVVEWSKTKAKKIVAPEEQTASDMPAVSEALPTVASTAAEISALVDVPEPQTKASSLPVQTTEPIIPLQVNQSTVLPQQAEEHSTPSQTTEPSTALPVPEAVLPKTSLPQLSKPTSPTVPKSPSRPTDSISTTVIAAKATAAQQHPPSPPPYSDLSTVPSDIDDTTDVEDNQKAIAAKLARISNIHVDMDWEEIYRLLEGKAKGK</sequence>
<feature type="domain" description="HMG box" evidence="3">
    <location>
        <begin position="291"/>
        <end position="358"/>
    </location>
</feature>
<dbReference type="SUPFAM" id="SSF47095">
    <property type="entry name" value="HMG-box"/>
    <property type="match status" value="1"/>
</dbReference>
<dbReference type="GO" id="GO:0005634">
    <property type="term" value="C:nucleus"/>
    <property type="evidence" value="ECO:0007669"/>
    <property type="project" value="UniProtKB-UniRule"/>
</dbReference>
<feature type="region of interest" description="Disordered" evidence="2">
    <location>
        <begin position="530"/>
        <end position="549"/>
    </location>
</feature>
<feature type="region of interest" description="Disordered" evidence="2">
    <location>
        <begin position="204"/>
        <end position="226"/>
    </location>
</feature>
<evidence type="ECO:0000259" key="3">
    <source>
        <dbReference type="PROSITE" id="PS50118"/>
    </source>
</evidence>
<organism evidence="4 5">
    <name type="scientific">Ophiobolus disseminans</name>
    <dbReference type="NCBI Taxonomy" id="1469910"/>
    <lineage>
        <taxon>Eukaryota</taxon>
        <taxon>Fungi</taxon>
        <taxon>Dikarya</taxon>
        <taxon>Ascomycota</taxon>
        <taxon>Pezizomycotina</taxon>
        <taxon>Dothideomycetes</taxon>
        <taxon>Pleosporomycetidae</taxon>
        <taxon>Pleosporales</taxon>
        <taxon>Pleosporineae</taxon>
        <taxon>Phaeosphaeriaceae</taxon>
        <taxon>Ophiobolus</taxon>
    </lineage>
</organism>
<keyword evidence="1" id="KW-0238">DNA-binding</keyword>
<reference evidence="4" key="1">
    <citation type="journal article" date="2020" name="Stud. Mycol.">
        <title>101 Dothideomycetes genomes: a test case for predicting lifestyles and emergence of pathogens.</title>
        <authorList>
            <person name="Haridas S."/>
            <person name="Albert R."/>
            <person name="Binder M."/>
            <person name="Bloem J."/>
            <person name="Labutti K."/>
            <person name="Salamov A."/>
            <person name="Andreopoulos B."/>
            <person name="Baker S."/>
            <person name="Barry K."/>
            <person name="Bills G."/>
            <person name="Bluhm B."/>
            <person name="Cannon C."/>
            <person name="Castanera R."/>
            <person name="Culley D."/>
            <person name="Daum C."/>
            <person name="Ezra D."/>
            <person name="Gonzalez J."/>
            <person name="Henrissat B."/>
            <person name="Kuo A."/>
            <person name="Liang C."/>
            <person name="Lipzen A."/>
            <person name="Lutzoni F."/>
            <person name="Magnuson J."/>
            <person name="Mondo S."/>
            <person name="Nolan M."/>
            <person name="Ohm R."/>
            <person name="Pangilinan J."/>
            <person name="Park H.-J."/>
            <person name="Ramirez L."/>
            <person name="Alfaro M."/>
            <person name="Sun H."/>
            <person name="Tritt A."/>
            <person name="Yoshinaga Y."/>
            <person name="Zwiers L.-H."/>
            <person name="Turgeon B."/>
            <person name="Goodwin S."/>
            <person name="Spatafora J."/>
            <person name="Crous P."/>
            <person name="Grigoriev I."/>
        </authorList>
    </citation>
    <scope>NUCLEOTIDE SEQUENCE</scope>
    <source>
        <strain evidence="4">CBS 113818</strain>
    </source>
</reference>
<dbReference type="InterPro" id="IPR036910">
    <property type="entry name" value="HMG_box_dom_sf"/>
</dbReference>
<keyword evidence="5" id="KW-1185">Reference proteome</keyword>
<dbReference type="PROSITE" id="PS50118">
    <property type="entry name" value="HMG_BOX_2"/>
    <property type="match status" value="1"/>
</dbReference>
<feature type="DNA-binding region" description="HMG box" evidence="1">
    <location>
        <begin position="291"/>
        <end position="358"/>
    </location>
</feature>
<evidence type="ECO:0000256" key="2">
    <source>
        <dbReference type="SAM" id="MobiDB-lite"/>
    </source>
</evidence>
<dbReference type="Proteomes" id="UP000799424">
    <property type="component" value="Unassembled WGS sequence"/>
</dbReference>
<gene>
    <name evidence="4" type="ORF">CC86DRAFT_25490</name>
</gene>
<feature type="compositionally biased region" description="Low complexity" evidence="2">
    <location>
        <begin position="503"/>
        <end position="518"/>
    </location>
</feature>
<dbReference type="AlphaFoldDB" id="A0A6A6ZZ49"/>
<evidence type="ECO:0000313" key="4">
    <source>
        <dbReference type="EMBL" id="KAF2826143.1"/>
    </source>
</evidence>
<feature type="region of interest" description="Disordered" evidence="2">
    <location>
        <begin position="466"/>
        <end position="520"/>
    </location>
</feature>
<dbReference type="GO" id="GO:0003677">
    <property type="term" value="F:DNA binding"/>
    <property type="evidence" value="ECO:0007669"/>
    <property type="project" value="UniProtKB-UniRule"/>
</dbReference>
<dbReference type="OrthoDB" id="3801208at2759"/>
<accession>A0A6A6ZZ49</accession>